<keyword evidence="7" id="KW-0067">ATP-binding</keyword>
<dbReference type="OrthoDB" id="239518at2"/>
<organism evidence="10 11">
    <name type="scientific">Roseimaritima ulvae</name>
    <dbReference type="NCBI Taxonomy" id="980254"/>
    <lineage>
        <taxon>Bacteria</taxon>
        <taxon>Pseudomonadati</taxon>
        <taxon>Planctomycetota</taxon>
        <taxon>Planctomycetia</taxon>
        <taxon>Pirellulales</taxon>
        <taxon>Pirellulaceae</taxon>
        <taxon>Roseimaritima</taxon>
    </lineage>
</organism>
<dbReference type="AlphaFoldDB" id="A0A5B9R8S5"/>
<dbReference type="Gene3D" id="1.10.287.130">
    <property type="match status" value="1"/>
</dbReference>
<evidence type="ECO:0000313" key="10">
    <source>
        <dbReference type="EMBL" id="QEG43271.1"/>
    </source>
</evidence>
<keyword evidence="4 10" id="KW-0808">Transferase</keyword>
<name>A0A5B9R8S5_9BACT</name>
<dbReference type="SUPFAM" id="SSF47384">
    <property type="entry name" value="Homodimeric domain of signal transducing histidine kinase"/>
    <property type="match status" value="1"/>
</dbReference>
<keyword evidence="11" id="KW-1185">Reference proteome</keyword>
<accession>A0A5B9R8S5</accession>
<reference evidence="10 11" key="1">
    <citation type="submission" date="2019-08" db="EMBL/GenBank/DDBJ databases">
        <title>Deep-cultivation of Planctomycetes and their phenomic and genomic characterization uncovers novel biology.</title>
        <authorList>
            <person name="Wiegand S."/>
            <person name="Jogler M."/>
            <person name="Boedeker C."/>
            <person name="Pinto D."/>
            <person name="Vollmers J."/>
            <person name="Rivas-Marin E."/>
            <person name="Kohn T."/>
            <person name="Peeters S.H."/>
            <person name="Heuer A."/>
            <person name="Rast P."/>
            <person name="Oberbeckmann S."/>
            <person name="Bunk B."/>
            <person name="Jeske O."/>
            <person name="Meyerdierks A."/>
            <person name="Storesund J.E."/>
            <person name="Kallscheuer N."/>
            <person name="Luecker S."/>
            <person name="Lage O.M."/>
            <person name="Pohl T."/>
            <person name="Merkel B.J."/>
            <person name="Hornburger P."/>
            <person name="Mueller R.-W."/>
            <person name="Bruemmer F."/>
            <person name="Labrenz M."/>
            <person name="Spormann A.M."/>
            <person name="Op den Camp H."/>
            <person name="Overmann J."/>
            <person name="Amann R."/>
            <person name="Jetten M.S.M."/>
            <person name="Mascher T."/>
            <person name="Medema M.H."/>
            <person name="Devos D.P."/>
            <person name="Kaster A.-K."/>
            <person name="Ovreas L."/>
            <person name="Rohde M."/>
            <person name="Galperin M.Y."/>
            <person name="Jogler C."/>
        </authorList>
    </citation>
    <scope>NUCLEOTIDE SEQUENCE [LARGE SCALE GENOMIC DNA]</scope>
    <source>
        <strain evidence="10 11">UC8</strain>
    </source>
</reference>
<dbReference type="GO" id="GO:0000155">
    <property type="term" value="F:phosphorelay sensor kinase activity"/>
    <property type="evidence" value="ECO:0007669"/>
    <property type="project" value="InterPro"/>
</dbReference>
<comment type="catalytic activity">
    <reaction evidence="1">
        <text>ATP + protein L-histidine = ADP + protein N-phospho-L-histidine.</text>
        <dbReference type="EC" id="2.7.13.3"/>
    </reaction>
</comment>
<dbReference type="GO" id="GO:0005524">
    <property type="term" value="F:ATP binding"/>
    <property type="evidence" value="ECO:0007669"/>
    <property type="project" value="UniProtKB-KW"/>
</dbReference>
<dbReference type="PANTHER" id="PTHR43065">
    <property type="entry name" value="SENSOR HISTIDINE KINASE"/>
    <property type="match status" value="1"/>
</dbReference>
<dbReference type="SMART" id="SM00387">
    <property type="entry name" value="HATPase_c"/>
    <property type="match status" value="1"/>
</dbReference>
<dbReference type="Proteomes" id="UP000325286">
    <property type="component" value="Chromosome"/>
</dbReference>
<dbReference type="CDD" id="cd00082">
    <property type="entry name" value="HisKA"/>
    <property type="match status" value="1"/>
</dbReference>
<dbReference type="InterPro" id="IPR036890">
    <property type="entry name" value="HATPase_C_sf"/>
</dbReference>
<evidence type="ECO:0000256" key="4">
    <source>
        <dbReference type="ARBA" id="ARBA00022679"/>
    </source>
</evidence>
<dbReference type="Pfam" id="PF02518">
    <property type="entry name" value="HATPase_c"/>
    <property type="match status" value="1"/>
</dbReference>
<keyword evidence="8" id="KW-0902">Two-component regulatory system</keyword>
<evidence type="ECO:0000256" key="1">
    <source>
        <dbReference type="ARBA" id="ARBA00000085"/>
    </source>
</evidence>
<keyword evidence="3" id="KW-0597">Phosphoprotein</keyword>
<evidence type="ECO:0000256" key="5">
    <source>
        <dbReference type="ARBA" id="ARBA00022741"/>
    </source>
</evidence>
<dbReference type="PROSITE" id="PS50109">
    <property type="entry name" value="HIS_KIN"/>
    <property type="match status" value="1"/>
</dbReference>
<feature type="domain" description="Histidine kinase" evidence="9">
    <location>
        <begin position="212"/>
        <end position="422"/>
    </location>
</feature>
<gene>
    <name evidence="10" type="primary">tmoS_4</name>
    <name evidence="10" type="ORF">UC8_53180</name>
</gene>
<dbReference type="PANTHER" id="PTHR43065:SF10">
    <property type="entry name" value="PEROXIDE STRESS-ACTIVATED HISTIDINE KINASE MAK3"/>
    <property type="match status" value="1"/>
</dbReference>
<evidence type="ECO:0000313" key="11">
    <source>
        <dbReference type="Proteomes" id="UP000325286"/>
    </source>
</evidence>
<dbReference type="SUPFAM" id="SSF55874">
    <property type="entry name" value="ATPase domain of HSP90 chaperone/DNA topoisomerase II/histidine kinase"/>
    <property type="match status" value="1"/>
</dbReference>
<keyword evidence="6 10" id="KW-0418">Kinase</keyword>
<dbReference type="SMART" id="SM00388">
    <property type="entry name" value="HisKA"/>
    <property type="match status" value="1"/>
</dbReference>
<dbReference type="InterPro" id="IPR003661">
    <property type="entry name" value="HisK_dim/P_dom"/>
</dbReference>
<evidence type="ECO:0000256" key="2">
    <source>
        <dbReference type="ARBA" id="ARBA00012438"/>
    </source>
</evidence>
<evidence type="ECO:0000256" key="8">
    <source>
        <dbReference type="ARBA" id="ARBA00023012"/>
    </source>
</evidence>
<dbReference type="InterPro" id="IPR036097">
    <property type="entry name" value="HisK_dim/P_sf"/>
</dbReference>
<dbReference type="InterPro" id="IPR005467">
    <property type="entry name" value="His_kinase_dom"/>
</dbReference>
<evidence type="ECO:0000259" key="9">
    <source>
        <dbReference type="PROSITE" id="PS50109"/>
    </source>
</evidence>
<dbReference type="InterPro" id="IPR004358">
    <property type="entry name" value="Sig_transdc_His_kin-like_C"/>
</dbReference>
<protein>
    <recommendedName>
        <fullName evidence="2">histidine kinase</fullName>
        <ecNumber evidence="2">2.7.13.3</ecNumber>
    </recommendedName>
</protein>
<dbReference type="InterPro" id="IPR003594">
    <property type="entry name" value="HATPase_dom"/>
</dbReference>
<keyword evidence="5" id="KW-0547">Nucleotide-binding</keyword>
<dbReference type="KEGG" id="rul:UC8_53180"/>
<dbReference type="Pfam" id="PF00512">
    <property type="entry name" value="HisKA"/>
    <property type="match status" value="1"/>
</dbReference>
<dbReference type="Gene3D" id="3.30.565.10">
    <property type="entry name" value="Histidine kinase-like ATPase, C-terminal domain"/>
    <property type="match status" value="1"/>
</dbReference>
<evidence type="ECO:0000256" key="3">
    <source>
        <dbReference type="ARBA" id="ARBA00022553"/>
    </source>
</evidence>
<dbReference type="EMBL" id="CP042914">
    <property type="protein sequence ID" value="QEG43271.1"/>
    <property type="molecule type" value="Genomic_DNA"/>
</dbReference>
<evidence type="ECO:0000256" key="6">
    <source>
        <dbReference type="ARBA" id="ARBA00022777"/>
    </source>
</evidence>
<proteinExistence type="predicted"/>
<sequence length="422" mass="47232">MTFLPCLRWSQSRWWLPLEPTTADSLAAVLLDPTDNAASARHVAAIEQRLQRDPALLMYAVLRRAEQSRRSPPKRYSLPRLSRWLVRQAPRLFAQPDRQLDAPTITAEDRQQWRLLTERCQALPIEQWMDSAPRWLAIHGPRVPARWRATWPQLRPPTEPLQRPALSLRYGDGTLPLSRLASVVRSERQLRTAFDHRLQTAKLASLKQFAYGLTHEINNPLANIVTRSEQLQADESDAKRHASLQRVIAQAMRAHEMISDVMFFAHPPQPNLGTVDVGGLVDEVMSAYRRRCEELDIELCLAQASAAAGSRELSCVGDAAMVHDAIDALLRNAVEAVGSAGRIVIDSGRRGDKVWVRVADSGPGLSEQAQRHAFDPYYSGREAGRGLGLGLCRVYRIAKLHHGGATLRSGPAGCTARFWLRD</sequence>
<evidence type="ECO:0000256" key="7">
    <source>
        <dbReference type="ARBA" id="ARBA00022840"/>
    </source>
</evidence>
<dbReference type="PRINTS" id="PR00344">
    <property type="entry name" value="BCTRLSENSOR"/>
</dbReference>
<dbReference type="RefSeq" id="WP_068141937.1">
    <property type="nucleotide sequence ID" value="NZ_CP042914.1"/>
</dbReference>
<dbReference type="EC" id="2.7.13.3" evidence="2"/>